<comment type="subcellular location">
    <subcellularLocation>
        <location evidence="1">Cytoplasm</location>
        <location evidence="1">Cytoskeleton</location>
        <location evidence="1">Cilium axoneme</location>
    </subcellularLocation>
</comment>
<dbReference type="SMART" id="SM00369">
    <property type="entry name" value="LRR_TYP"/>
    <property type="match status" value="17"/>
</dbReference>
<feature type="compositionally biased region" description="Low complexity" evidence="4">
    <location>
        <begin position="1098"/>
        <end position="1112"/>
    </location>
</feature>
<organism evidence="5 6">
    <name type="scientific">Chlamydomonas eustigma</name>
    <dbReference type="NCBI Taxonomy" id="1157962"/>
    <lineage>
        <taxon>Eukaryota</taxon>
        <taxon>Viridiplantae</taxon>
        <taxon>Chlorophyta</taxon>
        <taxon>core chlorophytes</taxon>
        <taxon>Chlorophyceae</taxon>
        <taxon>CS clade</taxon>
        <taxon>Chlamydomonadales</taxon>
        <taxon>Chlamydomonadaceae</taxon>
        <taxon>Chlamydomonas</taxon>
    </lineage>
</organism>
<dbReference type="Gene3D" id="3.80.10.10">
    <property type="entry name" value="Ribonuclease Inhibitor"/>
    <property type="match status" value="6"/>
</dbReference>
<dbReference type="InterPro" id="IPR001611">
    <property type="entry name" value="Leu-rich_rpt"/>
</dbReference>
<dbReference type="Pfam" id="PF13855">
    <property type="entry name" value="LRR_8"/>
    <property type="match status" value="3"/>
</dbReference>
<evidence type="ECO:0000256" key="3">
    <source>
        <dbReference type="ARBA" id="ARBA00022737"/>
    </source>
</evidence>
<feature type="region of interest" description="Disordered" evidence="4">
    <location>
        <begin position="975"/>
        <end position="1140"/>
    </location>
</feature>
<dbReference type="GO" id="GO:0005930">
    <property type="term" value="C:axoneme"/>
    <property type="evidence" value="ECO:0007669"/>
    <property type="project" value="UniProtKB-SubCell"/>
</dbReference>
<evidence type="ECO:0000256" key="1">
    <source>
        <dbReference type="ARBA" id="ARBA00004430"/>
    </source>
</evidence>
<dbReference type="PROSITE" id="PS51450">
    <property type="entry name" value="LRR"/>
    <property type="match status" value="4"/>
</dbReference>
<dbReference type="STRING" id="1157962.A0A250WZD9"/>
<feature type="region of interest" description="Disordered" evidence="4">
    <location>
        <begin position="920"/>
        <end position="946"/>
    </location>
</feature>
<dbReference type="Proteomes" id="UP000232323">
    <property type="component" value="Unassembled WGS sequence"/>
</dbReference>
<evidence type="ECO:0000256" key="4">
    <source>
        <dbReference type="SAM" id="MobiDB-lite"/>
    </source>
</evidence>
<dbReference type="AlphaFoldDB" id="A0A250WZD9"/>
<gene>
    <name evidence="5" type="ORF">CEUSTIGMA_g3425.t1</name>
</gene>
<dbReference type="InterPro" id="IPR032675">
    <property type="entry name" value="LRR_dom_sf"/>
</dbReference>
<dbReference type="OrthoDB" id="676979at2759"/>
<comment type="caution">
    <text evidence="5">The sequence shown here is derived from an EMBL/GenBank/DDBJ whole genome shotgun (WGS) entry which is preliminary data.</text>
</comment>
<dbReference type="InterPro" id="IPR003591">
    <property type="entry name" value="Leu-rich_rpt_typical-subtyp"/>
</dbReference>
<keyword evidence="3" id="KW-0677">Repeat</keyword>
<proteinExistence type="predicted"/>
<feature type="compositionally biased region" description="Basic residues" evidence="4">
    <location>
        <begin position="1119"/>
        <end position="1130"/>
    </location>
</feature>
<feature type="compositionally biased region" description="Pro residues" evidence="4">
    <location>
        <begin position="1011"/>
        <end position="1045"/>
    </location>
</feature>
<name>A0A250WZD9_9CHLO</name>
<dbReference type="InterPro" id="IPR050216">
    <property type="entry name" value="LRR_domain-containing"/>
</dbReference>
<dbReference type="EMBL" id="BEGY01000014">
    <property type="protein sequence ID" value="GAX75982.1"/>
    <property type="molecule type" value="Genomic_DNA"/>
</dbReference>
<feature type="compositionally biased region" description="Low complexity" evidence="4">
    <location>
        <begin position="1131"/>
        <end position="1140"/>
    </location>
</feature>
<evidence type="ECO:0000313" key="6">
    <source>
        <dbReference type="Proteomes" id="UP000232323"/>
    </source>
</evidence>
<feature type="compositionally biased region" description="Pro residues" evidence="4">
    <location>
        <begin position="1058"/>
        <end position="1077"/>
    </location>
</feature>
<evidence type="ECO:0000313" key="5">
    <source>
        <dbReference type="EMBL" id="GAX75982.1"/>
    </source>
</evidence>
<feature type="compositionally biased region" description="Low complexity" evidence="4">
    <location>
        <begin position="982"/>
        <end position="1010"/>
    </location>
</feature>
<feature type="compositionally biased region" description="Polar residues" evidence="4">
    <location>
        <begin position="807"/>
        <end position="817"/>
    </location>
</feature>
<dbReference type="PANTHER" id="PTHR48051">
    <property type="match status" value="1"/>
</dbReference>
<reference evidence="5 6" key="1">
    <citation type="submission" date="2017-08" db="EMBL/GenBank/DDBJ databases">
        <title>Acidophilic green algal genome provides insights into adaptation to an acidic environment.</title>
        <authorList>
            <person name="Hirooka S."/>
            <person name="Hirose Y."/>
            <person name="Kanesaki Y."/>
            <person name="Higuchi S."/>
            <person name="Fujiwara T."/>
            <person name="Onuma R."/>
            <person name="Era A."/>
            <person name="Ohbayashi R."/>
            <person name="Uzuka A."/>
            <person name="Nozaki H."/>
            <person name="Yoshikawa H."/>
            <person name="Miyagishima S.Y."/>
        </authorList>
    </citation>
    <scope>NUCLEOTIDE SEQUENCE [LARGE SCALE GENOMIC DNA]</scope>
    <source>
        <strain evidence="5 6">NIES-2499</strain>
    </source>
</reference>
<dbReference type="SUPFAM" id="SSF52058">
    <property type="entry name" value="L domain-like"/>
    <property type="match status" value="2"/>
</dbReference>
<evidence type="ECO:0000256" key="2">
    <source>
        <dbReference type="ARBA" id="ARBA00022614"/>
    </source>
</evidence>
<sequence length="1140" mass="123158">MASSAASTFSKKGCGLSAAPSEALSDTELSILELSENKITVIPEGYLANLKQLTRLDLRKNLISTLPDDIGLLQHLKFLDISNNQMITLPNALWTVTALEELQAGHNKIKHIPEDIMRLSNLQVLGISHNLLEFIPSEMGWLPLTKLDIDGNEGLRMPKVVQERGFRAIICYLQVICEQHKLVEEHLDKFANQPGQAAEQAQQKMTREDVPSEPSKLEEMISAKLNAATTSGVVDLRYVATPEALEKLPSLASSVYVADVRHNCWDSLPAAILALPQLVVLNASDNVVEQVAEGVVPEHLGVLNLSFNKIKVMPKALGNSPVLQQMYLANNALTDLPSSYANLPMVDLFLSENQFTTIPKAVFGMAQLAKLSIACCRIKEVPDGISEVSTLRFLDLSFNELTDLPASLKKLSTLMALNISFNPLKAFPEVIALIPSLKELNLDYTDIKGVHPGIGNLRHLEGLQLEGLELPSPLDAIYASNPLQLVQLHNTTLTSLDLSDLGLSIFPTQLSRLTGLTALNLSKNDITTLPEELGLMTNLKALNTSSNPLRSPFSQVKEVFGELALIEFCNKAADKMDLTNCGLEELPEEVKSHAGALQQIKLGNNKLKTIPAWISSFKNLNTVVLDSNALKELPMDIMELPKLVIVMASSNAITSIPANLGDFVGLQALILHGNKVSVLPPSVGRLPDLKALSVSANCLTSLPEELGLCTALRLLDMSGNEISALPRSLGKLTRLRTFKAAANKLTTMPQEMLQATMLTEVAFSGNQFPVSEEVVLDASDAATSRRVIKLLVKASPKAANEPVAPEPSSSSLETSIQVPDPALDETAPLLKRIDQLEEEVKHPVAQVPQPDVEIKTKANEAVEAEDAEERAKKEAALKETGKKKWMFVQKHLETIAQDPLRPKKNGWDSIPLMHVPRIIAAISNPPPPPARDPESGGGPPTRRPQNMVRFKRVVQQSAMAMQLLNRVNDALQTTRKEMDSRPSTTAPPVSSTAAASPALQSPAKPTTAPLAPAPLPPPGYGYYPNYPPPGYAPPPPGYYPYPTAPQPGATGANTFNPSAPPPPGYYPYPPPYYPPPQSSGNPGEGQYPQGFPPPPSGWPGYSPSMAPSSASPAPEPKPQKKVGNKIKKKAVAANPTLAPA</sequence>
<protein>
    <submittedName>
        <fullName evidence="5">Uncharacterized protein</fullName>
    </submittedName>
</protein>
<feature type="region of interest" description="Disordered" evidence="4">
    <location>
        <begin position="798"/>
        <end position="817"/>
    </location>
</feature>
<dbReference type="PANTHER" id="PTHR48051:SF1">
    <property type="entry name" value="RAS SUPPRESSOR PROTEIN 1"/>
    <property type="match status" value="1"/>
</dbReference>
<dbReference type="SMART" id="SM00364">
    <property type="entry name" value="LRR_BAC"/>
    <property type="match status" value="11"/>
</dbReference>
<dbReference type="SUPFAM" id="SSF52047">
    <property type="entry name" value="RNI-like"/>
    <property type="match status" value="1"/>
</dbReference>
<dbReference type="PRINTS" id="PR01217">
    <property type="entry name" value="PRICHEXTENSN"/>
</dbReference>
<keyword evidence="6" id="KW-1185">Reference proteome</keyword>
<accession>A0A250WZD9</accession>
<keyword evidence="2" id="KW-0433">Leucine-rich repeat</keyword>